<dbReference type="GO" id="GO:0042246">
    <property type="term" value="P:tissue regeneration"/>
    <property type="evidence" value="ECO:0007669"/>
    <property type="project" value="InterPro"/>
</dbReference>
<accession>A0A553PWC0</accession>
<keyword evidence="5" id="KW-1185">Reference proteome</keyword>
<comment type="caution">
    <text evidence="4">The sequence shown here is derived from an EMBL/GenBank/DDBJ whole genome shotgun (WGS) entry which is preliminary data.</text>
</comment>
<feature type="domain" description="Lipocalin/cytosolic fatty-acid binding" evidence="3">
    <location>
        <begin position="99"/>
        <end position="239"/>
    </location>
</feature>
<dbReference type="Pfam" id="PF08212">
    <property type="entry name" value="Lipocalin_2"/>
    <property type="match status" value="1"/>
</dbReference>
<dbReference type="GO" id="GO:0006629">
    <property type="term" value="P:lipid metabolic process"/>
    <property type="evidence" value="ECO:0007669"/>
    <property type="project" value="TreeGrafter"/>
</dbReference>
<dbReference type="STRING" id="623744.A0A553PWC0"/>
<dbReference type="GO" id="GO:0005737">
    <property type="term" value="C:cytoplasm"/>
    <property type="evidence" value="ECO:0007669"/>
    <property type="project" value="TreeGrafter"/>
</dbReference>
<dbReference type="OrthoDB" id="565904at2759"/>
<name>A0A553PWC0_9TELE</name>
<gene>
    <name evidence="4" type="ORF">DNTS_030987</name>
</gene>
<dbReference type="Proteomes" id="UP000316079">
    <property type="component" value="Unassembled WGS sequence"/>
</dbReference>
<dbReference type="FunFam" id="2.40.128.20:FF:000026">
    <property type="entry name" value="Apolipoprotein D-like Protein"/>
    <property type="match status" value="1"/>
</dbReference>
<dbReference type="PANTHER" id="PTHR10612:SF14">
    <property type="entry name" value="APOLIPOPROTEIN D"/>
    <property type="match status" value="1"/>
</dbReference>
<reference evidence="4 5" key="1">
    <citation type="journal article" date="2019" name="Sci. Data">
        <title>Hybrid genome assembly and annotation of Danionella translucida.</title>
        <authorList>
            <person name="Kadobianskyi M."/>
            <person name="Schulze L."/>
            <person name="Schuelke M."/>
            <person name="Judkewitz B."/>
        </authorList>
    </citation>
    <scope>NUCLEOTIDE SEQUENCE [LARGE SCALE GENOMIC DNA]</scope>
    <source>
        <strain evidence="4 5">Bolton</strain>
    </source>
</reference>
<dbReference type="Gene3D" id="2.40.128.20">
    <property type="match status" value="1"/>
</dbReference>
<proteinExistence type="predicted"/>
<protein>
    <recommendedName>
        <fullName evidence="1">Apolipoprotein D</fullName>
    </recommendedName>
</protein>
<dbReference type="EMBL" id="SRMA01026583">
    <property type="protein sequence ID" value="TRY81981.1"/>
    <property type="molecule type" value="Genomic_DNA"/>
</dbReference>
<evidence type="ECO:0000313" key="5">
    <source>
        <dbReference type="Proteomes" id="UP000316079"/>
    </source>
</evidence>
<keyword evidence="2" id="KW-0873">Pyrrolidone carboxylic acid</keyword>
<dbReference type="CDD" id="cd19437">
    <property type="entry name" value="lipocalin_apoD-like"/>
    <property type="match status" value="1"/>
</dbReference>
<sequence>MLLIPSGASSHDFSLLNCLLHVGNKPTRTLGTCVSCHHMVQIKRSNFLLNPTICTTLGGLKARKMKAFLVVLVFVLPIIRAQVPHWGPCPEPSTQPAFNLKKFMGRWFEIAKLPAQFERGSCIETNFTLKLDGTARIVSSEILKGELKSIDGTVVVEDKKNPAKLGISFSYVLPYTPYWILSTDYETSALVYSCTDVLRLFHVDFAWILGRSRSLPDATIEHGKEVFTNNNIDVSRMILSRQQGCDKDPYI</sequence>
<dbReference type="SUPFAM" id="SSF50814">
    <property type="entry name" value="Lipocalins"/>
    <property type="match status" value="1"/>
</dbReference>
<evidence type="ECO:0000259" key="3">
    <source>
        <dbReference type="Pfam" id="PF08212"/>
    </source>
</evidence>
<dbReference type="PROSITE" id="PS00213">
    <property type="entry name" value="LIPOCALIN"/>
    <property type="match status" value="1"/>
</dbReference>
<organism evidence="4 5">
    <name type="scientific">Danionella cerebrum</name>
    <dbReference type="NCBI Taxonomy" id="2873325"/>
    <lineage>
        <taxon>Eukaryota</taxon>
        <taxon>Metazoa</taxon>
        <taxon>Chordata</taxon>
        <taxon>Craniata</taxon>
        <taxon>Vertebrata</taxon>
        <taxon>Euteleostomi</taxon>
        <taxon>Actinopterygii</taxon>
        <taxon>Neopterygii</taxon>
        <taxon>Teleostei</taxon>
        <taxon>Ostariophysi</taxon>
        <taxon>Cypriniformes</taxon>
        <taxon>Danionidae</taxon>
        <taxon>Danioninae</taxon>
        <taxon>Danionella</taxon>
    </lineage>
</organism>
<dbReference type="InterPro" id="IPR000566">
    <property type="entry name" value="Lipocln_cytosolic_FA-bd_dom"/>
</dbReference>
<dbReference type="InterPro" id="IPR002969">
    <property type="entry name" value="ApolipopD"/>
</dbReference>
<dbReference type="GO" id="GO:0006869">
    <property type="term" value="P:lipid transport"/>
    <property type="evidence" value="ECO:0007669"/>
    <property type="project" value="InterPro"/>
</dbReference>
<dbReference type="InterPro" id="IPR022272">
    <property type="entry name" value="Lipocalin_CS"/>
</dbReference>
<dbReference type="PANTHER" id="PTHR10612">
    <property type="entry name" value="APOLIPOPROTEIN D"/>
    <property type="match status" value="1"/>
</dbReference>
<dbReference type="GO" id="GO:0008289">
    <property type="term" value="F:lipid binding"/>
    <property type="evidence" value="ECO:0007669"/>
    <property type="project" value="InterPro"/>
</dbReference>
<dbReference type="PRINTS" id="PR01219">
    <property type="entry name" value="APOLIPOPROTD"/>
</dbReference>
<evidence type="ECO:0000256" key="2">
    <source>
        <dbReference type="ARBA" id="ARBA00023283"/>
    </source>
</evidence>
<dbReference type="AlphaFoldDB" id="A0A553PWC0"/>
<evidence type="ECO:0000313" key="4">
    <source>
        <dbReference type="EMBL" id="TRY81981.1"/>
    </source>
</evidence>
<dbReference type="GO" id="GO:0007420">
    <property type="term" value="P:brain development"/>
    <property type="evidence" value="ECO:0007669"/>
    <property type="project" value="InterPro"/>
</dbReference>
<evidence type="ECO:0000256" key="1">
    <source>
        <dbReference type="ARBA" id="ARBA00019890"/>
    </source>
</evidence>
<dbReference type="GO" id="GO:0000302">
    <property type="term" value="P:response to reactive oxygen species"/>
    <property type="evidence" value="ECO:0007669"/>
    <property type="project" value="TreeGrafter"/>
</dbReference>
<dbReference type="InterPro" id="IPR012674">
    <property type="entry name" value="Calycin"/>
</dbReference>